<evidence type="ECO:0000313" key="1">
    <source>
        <dbReference type="EMBL" id="TDD41358.1"/>
    </source>
</evidence>
<dbReference type="OrthoDB" id="5124141at2"/>
<dbReference type="AlphaFoldDB" id="A0A4R4Y9Z1"/>
<protein>
    <submittedName>
        <fullName evidence="1">Uncharacterized protein</fullName>
    </submittedName>
</protein>
<name>A0A4R4Y9Z1_9PSEU</name>
<dbReference type="EMBL" id="SMKW01000059">
    <property type="protein sequence ID" value="TDD41358.1"/>
    <property type="molecule type" value="Genomic_DNA"/>
</dbReference>
<dbReference type="RefSeq" id="WP_132492209.1">
    <property type="nucleotide sequence ID" value="NZ_SMKW01000059.1"/>
</dbReference>
<sequence length="113" mass="12937">MTRQTLPRPVVRFDADKTEWQLIEWQARGLFRRQAVPVIVGRATVYMGRPDGWVVMRSGESPEQPFVFWPDPSTVFVWGSEKAAAEAVMANGDGQPWAVCPMRELTRYVLRTL</sequence>
<evidence type="ECO:0000313" key="2">
    <source>
        <dbReference type="Proteomes" id="UP000294947"/>
    </source>
</evidence>
<reference evidence="1 2" key="1">
    <citation type="submission" date="2019-03" db="EMBL/GenBank/DDBJ databases">
        <title>Draft genome sequences of novel Actinobacteria.</title>
        <authorList>
            <person name="Sahin N."/>
            <person name="Ay H."/>
            <person name="Saygin H."/>
        </authorList>
    </citation>
    <scope>NUCLEOTIDE SEQUENCE [LARGE SCALE GENOMIC DNA]</scope>
    <source>
        <strain evidence="1 2">7K502</strain>
    </source>
</reference>
<keyword evidence="2" id="KW-1185">Reference proteome</keyword>
<proteinExistence type="predicted"/>
<accession>A0A4R4Y9Z1</accession>
<dbReference type="Proteomes" id="UP000294947">
    <property type="component" value="Unassembled WGS sequence"/>
</dbReference>
<comment type="caution">
    <text evidence="1">The sequence shown here is derived from an EMBL/GenBank/DDBJ whole genome shotgun (WGS) entry which is preliminary data.</text>
</comment>
<organism evidence="1 2">
    <name type="scientific">Saccharopolyspora elongata</name>
    <dbReference type="NCBI Taxonomy" id="2530387"/>
    <lineage>
        <taxon>Bacteria</taxon>
        <taxon>Bacillati</taxon>
        <taxon>Actinomycetota</taxon>
        <taxon>Actinomycetes</taxon>
        <taxon>Pseudonocardiales</taxon>
        <taxon>Pseudonocardiaceae</taxon>
        <taxon>Saccharopolyspora</taxon>
    </lineage>
</organism>
<gene>
    <name evidence="1" type="ORF">E1288_32795</name>
</gene>